<dbReference type="PROSITE" id="PS51007">
    <property type="entry name" value="CYTC"/>
    <property type="match status" value="1"/>
</dbReference>
<dbReference type="GO" id="GO:0009055">
    <property type="term" value="F:electron transfer activity"/>
    <property type="evidence" value="ECO:0007669"/>
    <property type="project" value="InterPro"/>
</dbReference>
<dbReference type="GO" id="GO:0046872">
    <property type="term" value="F:metal ion binding"/>
    <property type="evidence" value="ECO:0007669"/>
    <property type="project" value="UniProtKB-KW"/>
</dbReference>
<accession>A0A2V2LBU0</accession>
<gene>
    <name evidence="7" type="ORF">DKT77_18780</name>
</gene>
<comment type="caution">
    <text evidence="7">The sequence shown here is derived from an EMBL/GenBank/DDBJ whole genome shotgun (WGS) entry which is preliminary data.</text>
</comment>
<dbReference type="PANTHER" id="PTHR40942:SF4">
    <property type="entry name" value="CYTOCHROME C5"/>
    <property type="match status" value="1"/>
</dbReference>
<dbReference type="EMBL" id="QGKU01000060">
    <property type="protein sequence ID" value="PWR01201.1"/>
    <property type="molecule type" value="Genomic_DNA"/>
</dbReference>
<dbReference type="AlphaFoldDB" id="A0A2V2LBU0"/>
<dbReference type="SUPFAM" id="SSF46626">
    <property type="entry name" value="Cytochrome c"/>
    <property type="match status" value="1"/>
</dbReference>
<keyword evidence="2 4" id="KW-0479">Metal-binding</keyword>
<dbReference type="InterPro" id="IPR036909">
    <property type="entry name" value="Cyt_c-like_dom_sf"/>
</dbReference>
<proteinExistence type="predicted"/>
<evidence type="ECO:0000313" key="8">
    <source>
        <dbReference type="Proteomes" id="UP000245680"/>
    </source>
</evidence>
<evidence type="ECO:0000256" key="4">
    <source>
        <dbReference type="PROSITE-ProRule" id="PRU00433"/>
    </source>
</evidence>
<evidence type="ECO:0000256" key="2">
    <source>
        <dbReference type="ARBA" id="ARBA00022723"/>
    </source>
</evidence>
<dbReference type="Proteomes" id="UP000245680">
    <property type="component" value="Unassembled WGS sequence"/>
</dbReference>
<dbReference type="Gene3D" id="1.10.760.10">
    <property type="entry name" value="Cytochrome c-like domain"/>
    <property type="match status" value="1"/>
</dbReference>
<organism evidence="7 8">
    <name type="scientific">Meridianimarinicoccus roseus</name>
    <dbReference type="NCBI Taxonomy" id="2072018"/>
    <lineage>
        <taxon>Bacteria</taxon>
        <taxon>Pseudomonadati</taxon>
        <taxon>Pseudomonadota</taxon>
        <taxon>Alphaproteobacteria</taxon>
        <taxon>Rhodobacterales</taxon>
        <taxon>Paracoccaceae</taxon>
        <taxon>Meridianimarinicoccus</taxon>
    </lineage>
</organism>
<dbReference type="OrthoDB" id="9814708at2"/>
<feature type="chain" id="PRO_5016163746" evidence="5">
    <location>
        <begin position="20"/>
        <end position="151"/>
    </location>
</feature>
<dbReference type="GO" id="GO:0020037">
    <property type="term" value="F:heme binding"/>
    <property type="evidence" value="ECO:0007669"/>
    <property type="project" value="InterPro"/>
</dbReference>
<evidence type="ECO:0000259" key="6">
    <source>
        <dbReference type="PROSITE" id="PS51007"/>
    </source>
</evidence>
<feature type="signal peptide" evidence="5">
    <location>
        <begin position="1"/>
        <end position="19"/>
    </location>
</feature>
<keyword evidence="3 4" id="KW-0408">Iron</keyword>
<evidence type="ECO:0000256" key="5">
    <source>
        <dbReference type="SAM" id="SignalP"/>
    </source>
</evidence>
<name>A0A2V2LBU0_9RHOB</name>
<dbReference type="Pfam" id="PF13442">
    <property type="entry name" value="Cytochrome_CBB3"/>
    <property type="match status" value="1"/>
</dbReference>
<evidence type="ECO:0000313" key="7">
    <source>
        <dbReference type="EMBL" id="PWR01201.1"/>
    </source>
</evidence>
<dbReference type="InterPro" id="IPR009056">
    <property type="entry name" value="Cyt_c-like_dom"/>
</dbReference>
<protein>
    <submittedName>
        <fullName evidence="7">Cytochrome c5 family protein</fullName>
    </submittedName>
</protein>
<keyword evidence="5" id="KW-0732">Signal</keyword>
<keyword evidence="8" id="KW-1185">Reference proteome</keyword>
<evidence type="ECO:0000256" key="1">
    <source>
        <dbReference type="ARBA" id="ARBA00022617"/>
    </source>
</evidence>
<reference evidence="7 8" key="1">
    <citation type="submission" date="2018-05" db="EMBL/GenBank/DDBJ databases">
        <title>Rhodobacteraceae gen. nov., sp. nov. isolated from sea water.</title>
        <authorList>
            <person name="Ren Y."/>
        </authorList>
    </citation>
    <scope>NUCLEOTIDE SEQUENCE [LARGE SCALE GENOMIC DNA]</scope>
    <source>
        <strain evidence="7 8">TG-679</strain>
    </source>
</reference>
<sequence>MRRIAPLLAAVLAASAGLAADPVASPAGLDGFVRTDRLPMPPDPFLAVGRTVWGATCENCHGGNKLTGAPKITSTADWAPRIAQGMDLLVAHATDGFMGPRFTEMPARGGNAALGDAEVAAAVAFMVWASGGAEAALDFARPFQTKENEHE</sequence>
<dbReference type="PANTHER" id="PTHR40942">
    <property type="match status" value="1"/>
</dbReference>
<feature type="domain" description="Cytochrome c" evidence="6">
    <location>
        <begin position="44"/>
        <end position="130"/>
    </location>
</feature>
<keyword evidence="1 4" id="KW-0349">Heme</keyword>
<dbReference type="RefSeq" id="WP_109813185.1">
    <property type="nucleotide sequence ID" value="NZ_QGKU01000060.1"/>
</dbReference>
<evidence type="ECO:0000256" key="3">
    <source>
        <dbReference type="ARBA" id="ARBA00023004"/>
    </source>
</evidence>